<accession>A0ABY3K6C4</accession>
<proteinExistence type="predicted"/>
<keyword evidence="1" id="KW-0732">Signal</keyword>
<reference evidence="2 3" key="1">
    <citation type="journal article" date="1992" name="Lakartidningen">
        <title>[Penicillin V and not amoxicillin is the first choice preparation in acute otitis].</title>
        <authorList>
            <person name="Kamme C."/>
            <person name="Lundgren K."/>
            <person name="Prellner K."/>
        </authorList>
    </citation>
    <scope>NUCLEOTIDE SEQUENCE [LARGE SCALE GENOMIC DNA]</scope>
    <source>
        <strain evidence="2 3">PC5099IV</strain>
    </source>
</reference>
<dbReference type="Proteomes" id="UP000322659">
    <property type="component" value="Unassembled WGS sequence"/>
</dbReference>
<sequence length="192" mass="21884">MKKIIFLFLMFSGIVFAKWEVETGYTTDGEPLTSFKTYNTTPITNYLSETDTNFLSEINDLSESDKKLLEEIIKPLYPYINIGVNVDYLGYSVVTIVHLGIKEGDSLVLIVTDNEGNDMRCTFHDDDIENYGIRMPAGRSTVLTKMLYNGKSAILINKKTGETLATFDLKGIKQIMQKHVGNSYWYKYKLND</sequence>
<protein>
    <submittedName>
        <fullName evidence="2">Uncharacterized protein</fullName>
    </submittedName>
</protein>
<gene>
    <name evidence="2" type="ORF">EPJ71_12640</name>
</gene>
<name>A0ABY3K6C4_9SPIR</name>
<comment type="caution">
    <text evidence="2">The sequence shown here is derived from an EMBL/GenBank/DDBJ whole genome shotgun (WGS) entry which is preliminary data.</text>
</comment>
<organism evidence="2 3">
    <name type="scientific">Brachyspira aalborgi</name>
    <dbReference type="NCBI Taxonomy" id="29522"/>
    <lineage>
        <taxon>Bacteria</taxon>
        <taxon>Pseudomonadati</taxon>
        <taxon>Spirochaetota</taxon>
        <taxon>Spirochaetia</taxon>
        <taxon>Brachyspirales</taxon>
        <taxon>Brachyspiraceae</taxon>
        <taxon>Brachyspira</taxon>
    </lineage>
</organism>
<evidence type="ECO:0000256" key="1">
    <source>
        <dbReference type="SAM" id="SignalP"/>
    </source>
</evidence>
<dbReference type="RefSeq" id="WP_021957948.1">
    <property type="nucleotide sequence ID" value="NZ_SAXZ01000015.1"/>
</dbReference>
<evidence type="ECO:0000313" key="3">
    <source>
        <dbReference type="Proteomes" id="UP000322659"/>
    </source>
</evidence>
<feature type="signal peptide" evidence="1">
    <location>
        <begin position="1"/>
        <end position="17"/>
    </location>
</feature>
<dbReference type="EMBL" id="SAXZ01000015">
    <property type="protein sequence ID" value="TXJ30777.1"/>
    <property type="molecule type" value="Genomic_DNA"/>
</dbReference>
<keyword evidence="3" id="KW-1185">Reference proteome</keyword>
<evidence type="ECO:0000313" key="2">
    <source>
        <dbReference type="EMBL" id="TXJ30777.1"/>
    </source>
</evidence>
<feature type="chain" id="PRO_5045110043" evidence="1">
    <location>
        <begin position="18"/>
        <end position="192"/>
    </location>
</feature>